<comment type="caution">
    <text evidence="1">The sequence shown here is derived from an EMBL/GenBank/DDBJ whole genome shotgun (WGS) entry which is preliminary data.</text>
</comment>
<dbReference type="Proteomes" id="UP001163324">
    <property type="component" value="Chromosome 1"/>
</dbReference>
<name>A0ACC0VGP5_9HYPO</name>
<organism evidence="1 2">
    <name type="scientific">Trichothecium roseum</name>
    <dbReference type="NCBI Taxonomy" id="47278"/>
    <lineage>
        <taxon>Eukaryota</taxon>
        <taxon>Fungi</taxon>
        <taxon>Dikarya</taxon>
        <taxon>Ascomycota</taxon>
        <taxon>Pezizomycotina</taxon>
        <taxon>Sordariomycetes</taxon>
        <taxon>Hypocreomycetidae</taxon>
        <taxon>Hypocreales</taxon>
        <taxon>Hypocreales incertae sedis</taxon>
        <taxon>Trichothecium</taxon>
    </lineage>
</organism>
<evidence type="ECO:0000313" key="2">
    <source>
        <dbReference type="Proteomes" id="UP001163324"/>
    </source>
</evidence>
<keyword evidence="2" id="KW-1185">Reference proteome</keyword>
<reference evidence="1" key="1">
    <citation type="submission" date="2022-10" db="EMBL/GenBank/DDBJ databases">
        <title>Complete Genome of Trichothecium roseum strain YXFP-22015, a Plant Pathogen Isolated from Citrus.</title>
        <authorList>
            <person name="Wang Y."/>
            <person name="Zhu L."/>
        </authorList>
    </citation>
    <scope>NUCLEOTIDE SEQUENCE</scope>
    <source>
        <strain evidence="1">YXFP-22015</strain>
    </source>
</reference>
<evidence type="ECO:0000313" key="1">
    <source>
        <dbReference type="EMBL" id="KAI9905010.1"/>
    </source>
</evidence>
<gene>
    <name evidence="1" type="ORF">N3K66_001539</name>
</gene>
<protein>
    <submittedName>
        <fullName evidence="1">Uncharacterized protein</fullName>
    </submittedName>
</protein>
<dbReference type="EMBL" id="CM047940">
    <property type="protein sequence ID" value="KAI9905010.1"/>
    <property type="molecule type" value="Genomic_DNA"/>
</dbReference>
<accession>A0ACC0VGP5</accession>
<proteinExistence type="predicted"/>
<sequence length="175" mass="20064">MTINAGYFPQYPLHDNLPDPEIRTFVTNFYQASDRPDSDELWISYFINDAVVTMGNDVGRGTQEIRELRGRMWTHVSSRKHTVTKVFSARFKTTEEEREAGEEDGEEQQRRREECELMLFGQVDLTLKDGGSAAVVPWAGHATVVRDTTALAGSGETKRSKGEWKFAQYRVWLQK</sequence>